<keyword evidence="3" id="KW-0479">Metal-binding</keyword>
<dbReference type="OrthoDB" id="3345469at2759"/>
<dbReference type="SUPFAM" id="SSF102705">
    <property type="entry name" value="NIF3 (NGG1p interacting factor 3)-like"/>
    <property type="match status" value="1"/>
</dbReference>
<dbReference type="FunFam" id="3.40.1390.30:FF:000001">
    <property type="entry name" value="GTP cyclohydrolase 1 type 2"/>
    <property type="match status" value="1"/>
</dbReference>
<dbReference type="PANTHER" id="PTHR13799">
    <property type="entry name" value="NGG1 INTERACTING FACTOR 3"/>
    <property type="match status" value="1"/>
</dbReference>
<name>A0A3M7SZN8_BRAPC</name>
<accession>A0A3M7SZN8</accession>
<organism evidence="4 5">
    <name type="scientific">Brachionus plicatilis</name>
    <name type="common">Marine rotifer</name>
    <name type="synonym">Brachionus muelleri</name>
    <dbReference type="NCBI Taxonomy" id="10195"/>
    <lineage>
        <taxon>Eukaryota</taxon>
        <taxon>Metazoa</taxon>
        <taxon>Spiralia</taxon>
        <taxon>Gnathifera</taxon>
        <taxon>Rotifera</taxon>
        <taxon>Eurotatoria</taxon>
        <taxon>Monogononta</taxon>
        <taxon>Pseudotrocha</taxon>
        <taxon>Ploima</taxon>
        <taxon>Brachionidae</taxon>
        <taxon>Brachionus</taxon>
    </lineage>
</organism>
<evidence type="ECO:0000256" key="3">
    <source>
        <dbReference type="PIRSR" id="PIRSR602678-1"/>
    </source>
</evidence>
<dbReference type="PANTHER" id="PTHR13799:SF13">
    <property type="entry name" value="NIF3-LIKE PROTEIN 1"/>
    <property type="match status" value="1"/>
</dbReference>
<dbReference type="PIRSF" id="PIRSF037490">
    <property type="entry name" value="UCP037490_NIF3_euk"/>
    <property type="match status" value="1"/>
</dbReference>
<dbReference type="GO" id="GO:0046872">
    <property type="term" value="F:metal ion binding"/>
    <property type="evidence" value="ECO:0007669"/>
    <property type="project" value="UniProtKB-KW"/>
</dbReference>
<keyword evidence="5" id="KW-1185">Reference proteome</keyword>
<dbReference type="GO" id="GO:0005739">
    <property type="term" value="C:mitochondrion"/>
    <property type="evidence" value="ECO:0007669"/>
    <property type="project" value="TreeGrafter"/>
</dbReference>
<dbReference type="InterPro" id="IPR017222">
    <property type="entry name" value="DUF34/NIF3_animal"/>
</dbReference>
<dbReference type="EMBL" id="REGN01000561">
    <property type="protein sequence ID" value="RNA41048.1"/>
    <property type="molecule type" value="Genomic_DNA"/>
</dbReference>
<dbReference type="NCBIfam" id="TIGR00486">
    <property type="entry name" value="YbgI_SA1388"/>
    <property type="match status" value="1"/>
</dbReference>
<dbReference type="Gene3D" id="3.40.1390.30">
    <property type="entry name" value="NIF3 (NGG1p interacting factor 3)-like"/>
    <property type="match status" value="2"/>
</dbReference>
<dbReference type="AlphaFoldDB" id="A0A3M7SZN8"/>
<proteinExistence type="inferred from homology"/>
<dbReference type="InterPro" id="IPR036069">
    <property type="entry name" value="DUF34/NIF3_sf"/>
</dbReference>
<evidence type="ECO:0000313" key="4">
    <source>
        <dbReference type="EMBL" id="RNA41048.1"/>
    </source>
</evidence>
<feature type="binding site" evidence="3">
    <location>
        <position position="96"/>
    </location>
    <ligand>
        <name>a divalent metal cation</name>
        <dbReference type="ChEBI" id="CHEBI:60240"/>
        <label>1</label>
    </ligand>
</feature>
<evidence type="ECO:0000313" key="5">
    <source>
        <dbReference type="Proteomes" id="UP000276133"/>
    </source>
</evidence>
<dbReference type="STRING" id="10195.A0A3M7SZN8"/>
<evidence type="ECO:0000256" key="1">
    <source>
        <dbReference type="ARBA" id="ARBA00006964"/>
    </source>
</evidence>
<feature type="binding site" evidence="3">
    <location>
        <position position="134"/>
    </location>
    <ligand>
        <name>a divalent metal cation</name>
        <dbReference type="ChEBI" id="CHEBI:60240"/>
        <label>1</label>
    </ligand>
</feature>
<feature type="binding site" evidence="3">
    <location>
        <position position="351"/>
    </location>
    <ligand>
        <name>a divalent metal cation</name>
        <dbReference type="ChEBI" id="CHEBI:60240"/>
        <label>1</label>
    </ligand>
</feature>
<dbReference type="Pfam" id="PF01784">
    <property type="entry name" value="DUF34_NIF3"/>
    <property type="match status" value="1"/>
</dbReference>
<protein>
    <recommendedName>
        <fullName evidence="2">NIF3-like protein 1</fullName>
    </recommendedName>
</protein>
<dbReference type="Proteomes" id="UP000276133">
    <property type="component" value="Unassembled WGS sequence"/>
</dbReference>
<dbReference type="InterPro" id="IPR002678">
    <property type="entry name" value="DUF34/NIF3"/>
</dbReference>
<reference evidence="4 5" key="1">
    <citation type="journal article" date="2018" name="Sci. Rep.">
        <title>Genomic signatures of local adaptation to the degree of environmental predictability in rotifers.</title>
        <authorList>
            <person name="Franch-Gras L."/>
            <person name="Hahn C."/>
            <person name="Garcia-Roger E.M."/>
            <person name="Carmona M.J."/>
            <person name="Serra M."/>
            <person name="Gomez A."/>
        </authorList>
    </citation>
    <scope>NUCLEOTIDE SEQUENCE [LARGE SCALE GENOMIC DNA]</scope>
    <source>
        <strain evidence="4">HYR1</strain>
    </source>
</reference>
<comment type="caution">
    <text evidence="4">The sequence shown here is derived from an EMBL/GenBank/DDBJ whole genome shotgun (WGS) entry which is preliminary data.</text>
</comment>
<feature type="binding site" evidence="3">
    <location>
        <position position="347"/>
    </location>
    <ligand>
        <name>a divalent metal cation</name>
        <dbReference type="ChEBI" id="CHEBI:60240"/>
        <label>1</label>
    </ligand>
</feature>
<sequence>MLGLAFKNACKIDKFNLAKQNFFFKFVRNNMDLRLVCKRLNEYANLGIACDWDNVGLLVEPSEPLLVKKMFVTNDLTEPVLEEAVKKEVNLIVSYHPAIFRPLKKLTQSDWKERSIVKCIEKRIAIYSPHTSWDSIDGGINDWILSAFVTRKVEPVEPIISLTHPSGFTKNVKLNISSEQKETLIENITLNESIRYLGAKKSDQLNGNDDYELEFLTSPKGVGILMESIRSLNKSDLDAFSTLRVTNMEKPLMKNAGLGRVGYLSKPIKLKEAVEIVKSHFQMKTIRLALANGKSLDDIIKTIAVGAGSGSKLLNNANADLIITGEFSHHEILHETHRGVSVIVTDHSNNERGYQEFFKEQFSQLLKKYNENIEIVISEVDRDPLEYL</sequence>
<comment type="similarity">
    <text evidence="1">Belongs to the GTP cyclohydrolase I type 2/NIF3 family.</text>
</comment>
<evidence type="ECO:0000256" key="2">
    <source>
        <dbReference type="ARBA" id="ARBA00019069"/>
    </source>
</evidence>
<gene>
    <name evidence="4" type="ORF">BpHYR1_035047</name>
</gene>